<feature type="domain" description="CSC1/OSCA1-like cytosolic" evidence="11">
    <location>
        <begin position="189"/>
        <end position="346"/>
    </location>
</feature>
<evidence type="ECO:0000259" key="11">
    <source>
        <dbReference type="Pfam" id="PF14703"/>
    </source>
</evidence>
<sequence length="756" mass="85322">MNISALLTSAGINIGLCALLLSLYSVLRKQPGNINVYFGRRLAQEHIKHQDSFSLERLVPSPSWIVKAWESSEEEILSIAGLDAVVFLRILVFSIRIFSVAAIICMCFVLPLNYHGQSLHRFYFKHIPSESLDVFTIANVKEGSKWLWVHCVALYIITCSACILLYFEYKSIAKMRLAHLIGSPPNPSHFTVLVRAIPKSDSESFSDSVKNFFTNYHSSSYLSHQMVFKTGKIQKLMNDAERIYKGIVLLKSNQLHPRCVPNKLTCGLCGMSDPIVIYSRKLESVERKARIGDSDSFSEPKECASAFVFFKTRYAAIVASQVQQSSNPMLWVTDLAPEPHDVYWSNLWLPYRQLWFRRIATLMAAVVFMFLFLIPVTFVQGLSQLEQLQQMFPFLKSILKKTFVSQIVTGYLPSVILQLFLYIVPPTMMLFSAIEGPISHSGRKKSACCKVLYFTIWNVFFVNVLSGSVISQLNVISSPKGIPTQLAKAVPRQATFFITYVLTSGWASLSSEVVQLFALILNSFKRVFCGGSYDSDSTPSFPYHTEVPKVLLFGLLGFTCSILAPLILPFLLVYFFLGYVVYRNQILNVYCSKYETGGQFWPIVHNTTVFSLILTQIIALGVFGIKHSPVASGFTIPLLLFTLLFNEYCRQRFSPIFHSYSAEVLIKMDREDEGSGRLDGILEQLQAAYCQPEMMVHDILDCEDGNSGGGESIRCSQELHKAFVHPALGRTSFSRLQQVLLWLSLLVTFQERNASK</sequence>
<dbReference type="KEGG" id="atr:18445565"/>
<keyword evidence="7" id="KW-0406">Ion transport</keyword>
<evidence type="ECO:0000256" key="2">
    <source>
        <dbReference type="ARBA" id="ARBA00007779"/>
    </source>
</evidence>
<accession>U5CV75</accession>
<organism evidence="12 13">
    <name type="scientific">Amborella trichopoda</name>
    <dbReference type="NCBI Taxonomy" id="13333"/>
    <lineage>
        <taxon>Eukaryota</taxon>
        <taxon>Viridiplantae</taxon>
        <taxon>Streptophyta</taxon>
        <taxon>Embryophyta</taxon>
        <taxon>Tracheophyta</taxon>
        <taxon>Spermatophyta</taxon>
        <taxon>Magnoliopsida</taxon>
        <taxon>Amborellales</taxon>
        <taxon>Amborellaceae</taxon>
        <taxon>Amborella</taxon>
    </lineage>
</organism>
<evidence type="ECO:0000259" key="9">
    <source>
        <dbReference type="Pfam" id="PF02714"/>
    </source>
</evidence>
<feature type="transmembrane region" description="Helical" evidence="8">
    <location>
        <begin position="631"/>
        <end position="649"/>
    </location>
</feature>
<feature type="transmembrane region" description="Helical" evidence="8">
    <location>
        <begin position="359"/>
        <end position="383"/>
    </location>
</feature>
<dbReference type="InterPro" id="IPR027815">
    <property type="entry name" value="CSC1/OSCA1-like_cyt"/>
</dbReference>
<keyword evidence="5 8" id="KW-1133">Transmembrane helix</keyword>
<feature type="transmembrane region" description="Helical" evidence="8">
    <location>
        <begin position="403"/>
        <end position="424"/>
    </location>
</feature>
<keyword evidence="7" id="KW-0407">Ion channel</keyword>
<evidence type="ECO:0000256" key="4">
    <source>
        <dbReference type="ARBA" id="ARBA00022692"/>
    </source>
</evidence>
<comment type="similarity">
    <text evidence="2">Belongs to the CSC1 (TC 1.A.17) family.</text>
</comment>
<dbReference type="PANTHER" id="PTHR13018:SF117">
    <property type="entry name" value="CSC1-LIKE PROTEIN RXW8"/>
    <property type="match status" value="1"/>
</dbReference>
<dbReference type="Pfam" id="PF14703">
    <property type="entry name" value="PHM7_cyt"/>
    <property type="match status" value="1"/>
</dbReference>
<evidence type="ECO:0008006" key="14">
    <source>
        <dbReference type="Google" id="ProtNLM"/>
    </source>
</evidence>
<keyword evidence="6 8" id="KW-0472">Membrane</keyword>
<feature type="transmembrane region" description="Helical" evidence="8">
    <location>
        <begin position="550"/>
        <end position="582"/>
    </location>
</feature>
<reference evidence="13" key="1">
    <citation type="journal article" date="2013" name="Science">
        <title>The Amborella genome and the evolution of flowering plants.</title>
        <authorList>
            <consortium name="Amborella Genome Project"/>
        </authorList>
    </citation>
    <scope>NUCLEOTIDE SEQUENCE [LARGE SCALE GENOMIC DNA]</scope>
</reference>
<feature type="domain" description="CSC1/OSCA1-like N-terminal transmembrane" evidence="10">
    <location>
        <begin position="5"/>
        <end position="168"/>
    </location>
</feature>
<evidence type="ECO:0000256" key="7">
    <source>
        <dbReference type="ARBA" id="ARBA00023303"/>
    </source>
</evidence>
<evidence type="ECO:0000256" key="1">
    <source>
        <dbReference type="ARBA" id="ARBA00004141"/>
    </source>
</evidence>
<dbReference type="eggNOG" id="KOG1134">
    <property type="taxonomic scope" value="Eukaryota"/>
</dbReference>
<dbReference type="PANTHER" id="PTHR13018">
    <property type="entry name" value="PROBABLE MEMBRANE PROTEIN DUF221-RELATED"/>
    <property type="match status" value="1"/>
</dbReference>
<dbReference type="GO" id="GO:0005227">
    <property type="term" value="F:calcium-activated cation channel activity"/>
    <property type="evidence" value="ECO:0000318"/>
    <property type="project" value="GO_Central"/>
</dbReference>
<dbReference type="Pfam" id="PF02714">
    <property type="entry name" value="RSN1_7TM"/>
    <property type="match status" value="1"/>
</dbReference>
<comment type="subcellular location">
    <subcellularLocation>
        <location evidence="1">Membrane</location>
        <topology evidence="1">Multi-pass membrane protein</topology>
    </subcellularLocation>
</comment>
<gene>
    <name evidence="12" type="ORF">AMTR_s00044p00184510</name>
</gene>
<keyword evidence="4 8" id="KW-0812">Transmembrane</keyword>
<dbReference type="OMA" id="WLWTHCL"/>
<feature type="domain" description="CSC1/OSCA1-like 7TM region" evidence="9">
    <location>
        <begin position="357"/>
        <end position="623"/>
    </location>
</feature>
<feature type="transmembrane region" description="Helical" evidence="8">
    <location>
        <begin position="451"/>
        <end position="470"/>
    </location>
</feature>
<name>U5CV75_AMBTC</name>
<feature type="transmembrane region" description="Helical" evidence="8">
    <location>
        <begin position="603"/>
        <end position="625"/>
    </location>
</feature>
<keyword evidence="13" id="KW-1185">Reference proteome</keyword>
<evidence type="ECO:0000256" key="8">
    <source>
        <dbReference type="SAM" id="Phobius"/>
    </source>
</evidence>
<feature type="transmembrane region" description="Helical" evidence="8">
    <location>
        <begin position="146"/>
        <end position="167"/>
    </location>
</feature>
<feature type="transmembrane region" description="Helical" evidence="8">
    <location>
        <begin position="86"/>
        <end position="112"/>
    </location>
</feature>
<evidence type="ECO:0000256" key="5">
    <source>
        <dbReference type="ARBA" id="ARBA00022989"/>
    </source>
</evidence>
<keyword evidence="3" id="KW-0813">Transport</keyword>
<dbReference type="InterPro" id="IPR003864">
    <property type="entry name" value="CSC1/OSCA1-like_7TM"/>
</dbReference>
<evidence type="ECO:0000256" key="6">
    <source>
        <dbReference type="ARBA" id="ARBA00023136"/>
    </source>
</evidence>
<dbReference type="GO" id="GO:0005886">
    <property type="term" value="C:plasma membrane"/>
    <property type="evidence" value="ECO:0000318"/>
    <property type="project" value="GO_Central"/>
</dbReference>
<dbReference type="Pfam" id="PF13967">
    <property type="entry name" value="RSN1_TM"/>
    <property type="match status" value="1"/>
</dbReference>
<evidence type="ECO:0000256" key="3">
    <source>
        <dbReference type="ARBA" id="ARBA00022448"/>
    </source>
</evidence>
<dbReference type="Proteomes" id="UP000017836">
    <property type="component" value="Unassembled WGS sequence"/>
</dbReference>
<dbReference type="EMBL" id="KI392384">
    <property type="protein sequence ID" value="ERN17231.1"/>
    <property type="molecule type" value="Genomic_DNA"/>
</dbReference>
<feature type="transmembrane region" description="Helical" evidence="8">
    <location>
        <begin position="6"/>
        <end position="27"/>
    </location>
</feature>
<dbReference type="InterPro" id="IPR032880">
    <property type="entry name" value="CSC1/OSCA1-like_N"/>
</dbReference>
<evidence type="ECO:0000313" key="13">
    <source>
        <dbReference type="Proteomes" id="UP000017836"/>
    </source>
</evidence>
<dbReference type="InterPro" id="IPR045122">
    <property type="entry name" value="Csc1-like"/>
</dbReference>
<dbReference type="HOGENOM" id="CLU_002458_7_2_1"/>
<dbReference type="STRING" id="13333.U5CV75"/>
<evidence type="ECO:0000259" key="10">
    <source>
        <dbReference type="Pfam" id="PF13967"/>
    </source>
</evidence>
<protein>
    <recommendedName>
        <fullName evidence="14">CSC1/OSCA1-like 7TM region domain-containing protein</fullName>
    </recommendedName>
</protein>
<dbReference type="Gramene" id="ERN17231">
    <property type="protein sequence ID" value="ERN17231"/>
    <property type="gene ID" value="AMTR_s00044p00184510"/>
</dbReference>
<evidence type="ECO:0000313" key="12">
    <source>
        <dbReference type="EMBL" id="ERN17231.1"/>
    </source>
</evidence>
<dbReference type="OrthoDB" id="1689567at2759"/>
<dbReference type="AlphaFoldDB" id="U5CV75"/>
<proteinExistence type="inferred from homology"/>